<feature type="transmembrane region" description="Helical" evidence="9">
    <location>
        <begin position="392"/>
        <end position="410"/>
    </location>
</feature>
<dbReference type="InterPro" id="IPR024912">
    <property type="entry name" value="SecD_arc"/>
</dbReference>
<dbReference type="PANTHER" id="PTHR30081">
    <property type="entry name" value="PROTEIN-EXPORT MEMBRANE PROTEIN SEC"/>
    <property type="match status" value="1"/>
</dbReference>
<feature type="transmembrane region" description="Helical" evidence="9">
    <location>
        <begin position="488"/>
        <end position="511"/>
    </location>
</feature>
<accession>A0A1H0ZR21</accession>
<sequence>MGPKAFVKEYWRFLLLIVFVTLAFAALFAPGFAMGDGDDIVLDEENETVDENPTNLEYGLGLEGGARVSAPPVGMTVDSLDIEYDERTDVQSEVQQELGVEAMDVVVRHHEDSDRFTAEVFDEDVTSAQFAEALQAAGVDVTEDDVEQGVTQETRDEMIQTIELRINEAGLSGGTAYEESTLGGEHYIVTEVPGMTADELHELLTDRGDVRIDAYHPGGEDGTHTNDTVLTRDEMSQIGAASYDDRRGEDYVPITVDSASGEDEASPAEEYQARMNEYGFTTQPGVGQCTIKDPATREVSFDHPDDDQQWCLLTMVDGEVVDAHPMGDSLAESMYNEEWSANPTFRMIVPDQQSAHTLAVNLHSGALTAPLDFDRDQRYSISPALADQFKEYSLLIGALSILTVSGVVFTRYRDKRVALPMIATAMAEVVILLGFAAAIRMPLDLSHVAGFIAVVGTGVDDLVIIADEVMDDGDVNSQRVFESRFRKAFWIIGAAAATTIIAMSPLAVLSLGDLRGFAIITILGVLVGVLITRPAYGDILQRLMTDK</sequence>
<dbReference type="SUPFAM" id="SSF82866">
    <property type="entry name" value="Multidrug efflux transporter AcrB transmembrane domain"/>
    <property type="match status" value="1"/>
</dbReference>
<dbReference type="InterPro" id="IPR022813">
    <property type="entry name" value="SecD/SecF_arch_bac"/>
</dbReference>
<evidence type="ECO:0000313" key="12">
    <source>
        <dbReference type="Proteomes" id="UP000198848"/>
    </source>
</evidence>
<keyword evidence="8 9" id="KW-0472">Membrane</keyword>
<proteinExistence type="inferred from homology"/>
<evidence type="ECO:0000256" key="3">
    <source>
        <dbReference type="ARBA" id="ARBA00022475"/>
    </source>
</evidence>
<keyword evidence="3 9" id="KW-1003">Cell membrane</keyword>
<evidence type="ECO:0000313" key="11">
    <source>
        <dbReference type="EMBL" id="SDQ29819.1"/>
    </source>
</evidence>
<keyword evidence="12" id="KW-1185">Reference proteome</keyword>
<feature type="transmembrane region" description="Helical" evidence="9">
    <location>
        <begin position="417"/>
        <end position="439"/>
    </location>
</feature>
<evidence type="ECO:0000256" key="2">
    <source>
        <dbReference type="ARBA" id="ARBA00022448"/>
    </source>
</evidence>
<evidence type="ECO:0000256" key="9">
    <source>
        <dbReference type="HAMAP-Rule" id="MF_01463"/>
    </source>
</evidence>
<evidence type="ECO:0000256" key="6">
    <source>
        <dbReference type="ARBA" id="ARBA00022989"/>
    </source>
</evidence>
<organism evidence="11 12">
    <name type="scientific">Natronobacterium texcoconense</name>
    <dbReference type="NCBI Taxonomy" id="1095778"/>
    <lineage>
        <taxon>Archaea</taxon>
        <taxon>Methanobacteriati</taxon>
        <taxon>Methanobacteriota</taxon>
        <taxon>Stenosarchaea group</taxon>
        <taxon>Halobacteria</taxon>
        <taxon>Halobacteriales</taxon>
        <taxon>Natrialbaceae</taxon>
        <taxon>Natronobacterium</taxon>
    </lineage>
</organism>
<dbReference type="Gene3D" id="1.20.1640.10">
    <property type="entry name" value="Multidrug efflux transporter AcrB transmembrane domain"/>
    <property type="match status" value="1"/>
</dbReference>
<dbReference type="NCBIfam" id="NF006215">
    <property type="entry name" value="PRK08343.1-1"/>
    <property type="match status" value="1"/>
</dbReference>
<evidence type="ECO:0000256" key="7">
    <source>
        <dbReference type="ARBA" id="ARBA00023010"/>
    </source>
</evidence>
<evidence type="ECO:0000259" key="10">
    <source>
        <dbReference type="Pfam" id="PF02355"/>
    </source>
</evidence>
<dbReference type="GO" id="GO:0005886">
    <property type="term" value="C:plasma membrane"/>
    <property type="evidence" value="ECO:0007669"/>
    <property type="project" value="UniProtKB-SubCell"/>
</dbReference>
<comment type="similarity">
    <text evidence="9">Belongs to the SecD/SecF family. SecD subfamily.</text>
</comment>
<comment type="function">
    <text evidence="9">Involved in protein export.</text>
</comment>
<dbReference type="HAMAP" id="MF_01463_A">
    <property type="entry name" value="SecD_A"/>
    <property type="match status" value="1"/>
</dbReference>
<comment type="subcellular location">
    <subcellularLocation>
        <location evidence="1 9">Cell membrane</location>
        <topology evidence="1 9">Multi-pass membrane protein</topology>
    </subcellularLocation>
</comment>
<dbReference type="STRING" id="1095778.SAMN04489842_0396"/>
<dbReference type="OrthoDB" id="146638at2157"/>
<gene>
    <name evidence="9" type="primary">secD</name>
    <name evidence="11" type="ORF">SAMN04489842_0396</name>
</gene>
<feature type="domain" description="Protein export membrane protein SecD/SecF C-terminal" evidence="10">
    <location>
        <begin position="372"/>
        <end position="530"/>
    </location>
</feature>
<keyword evidence="2 9" id="KW-0813">Transport</keyword>
<dbReference type="GO" id="GO:0065002">
    <property type="term" value="P:intracellular protein transmembrane transport"/>
    <property type="evidence" value="ECO:0007669"/>
    <property type="project" value="UniProtKB-UniRule"/>
</dbReference>
<dbReference type="Proteomes" id="UP000198848">
    <property type="component" value="Unassembled WGS sequence"/>
</dbReference>
<reference evidence="12" key="1">
    <citation type="submission" date="2016-10" db="EMBL/GenBank/DDBJ databases">
        <authorList>
            <person name="Varghese N."/>
            <person name="Submissions S."/>
        </authorList>
    </citation>
    <scope>NUCLEOTIDE SEQUENCE [LARGE SCALE GENOMIC DNA]</scope>
    <source>
        <strain evidence="12">DSM 24767</strain>
    </source>
</reference>
<evidence type="ECO:0000256" key="8">
    <source>
        <dbReference type="ARBA" id="ARBA00023136"/>
    </source>
</evidence>
<evidence type="ECO:0000256" key="4">
    <source>
        <dbReference type="ARBA" id="ARBA00022692"/>
    </source>
</evidence>
<comment type="caution">
    <text evidence="9">Lacks conserved residue(s) required for the propagation of feature annotation.</text>
</comment>
<keyword evidence="6 9" id="KW-1133">Transmembrane helix</keyword>
<dbReference type="AlphaFoldDB" id="A0A1H0ZR21"/>
<dbReference type="EMBL" id="FNLC01000001">
    <property type="protein sequence ID" value="SDQ29819.1"/>
    <property type="molecule type" value="Genomic_DNA"/>
</dbReference>
<evidence type="ECO:0000256" key="1">
    <source>
        <dbReference type="ARBA" id="ARBA00004651"/>
    </source>
</evidence>
<dbReference type="PANTHER" id="PTHR30081:SF1">
    <property type="entry name" value="PROTEIN TRANSLOCASE SUBUNIT SECD"/>
    <property type="match status" value="1"/>
</dbReference>
<keyword evidence="7 9" id="KW-0811">Translocation</keyword>
<dbReference type="GO" id="GO:0006605">
    <property type="term" value="P:protein targeting"/>
    <property type="evidence" value="ECO:0007669"/>
    <property type="project" value="UniProtKB-UniRule"/>
</dbReference>
<dbReference type="InterPro" id="IPR048634">
    <property type="entry name" value="SecD_SecF_C"/>
</dbReference>
<comment type="subunit">
    <text evidence="9">Part of the protein translocation apparatus. Forms a complex with SecF.</text>
</comment>
<evidence type="ECO:0000256" key="5">
    <source>
        <dbReference type="ARBA" id="ARBA00022927"/>
    </source>
</evidence>
<feature type="transmembrane region" description="Helical" evidence="9">
    <location>
        <begin position="445"/>
        <end position="467"/>
    </location>
</feature>
<feature type="transmembrane region" description="Helical" evidence="9">
    <location>
        <begin position="517"/>
        <end position="536"/>
    </location>
</feature>
<keyword evidence="4 9" id="KW-0812">Transmembrane</keyword>
<protein>
    <recommendedName>
        <fullName evidence="9">Protein-export membrane protein SecD</fullName>
    </recommendedName>
</protein>
<keyword evidence="5 9" id="KW-0653">Protein transport</keyword>
<dbReference type="Pfam" id="PF02355">
    <property type="entry name" value="SecD_SecF_C"/>
    <property type="match status" value="1"/>
</dbReference>
<name>A0A1H0ZR21_NATTX</name>
<dbReference type="RefSeq" id="WP_090376550.1">
    <property type="nucleotide sequence ID" value="NZ_FNLC01000001.1"/>
</dbReference>